<gene>
    <name evidence="5" type="ORF">EH244_22730</name>
</gene>
<organism evidence="5 6">
    <name type="scientific">Variovorax beijingensis</name>
    <dbReference type="NCBI Taxonomy" id="2496117"/>
    <lineage>
        <taxon>Bacteria</taxon>
        <taxon>Pseudomonadati</taxon>
        <taxon>Pseudomonadota</taxon>
        <taxon>Betaproteobacteria</taxon>
        <taxon>Burkholderiales</taxon>
        <taxon>Comamonadaceae</taxon>
        <taxon>Variovorax</taxon>
    </lineage>
</organism>
<dbReference type="GO" id="GO:0045892">
    <property type="term" value="P:negative regulation of DNA-templated transcription"/>
    <property type="evidence" value="ECO:0007669"/>
    <property type="project" value="TreeGrafter"/>
</dbReference>
<evidence type="ECO:0000256" key="1">
    <source>
        <dbReference type="ARBA" id="ARBA00023015"/>
    </source>
</evidence>
<reference evidence="5 6" key="1">
    <citation type="submission" date="2018-11" db="EMBL/GenBank/DDBJ databases">
        <title>The genome of Variovorax sp T529.</title>
        <authorList>
            <person name="Gao J."/>
        </authorList>
    </citation>
    <scope>NUCLEOTIDE SEQUENCE [LARGE SCALE GENOMIC DNA]</scope>
    <source>
        <strain evidence="5 6">T529</strain>
    </source>
</reference>
<dbReference type="CDD" id="cd07377">
    <property type="entry name" value="WHTH_GntR"/>
    <property type="match status" value="1"/>
</dbReference>
<evidence type="ECO:0000313" key="6">
    <source>
        <dbReference type="Proteomes" id="UP000271590"/>
    </source>
</evidence>
<evidence type="ECO:0000313" key="5">
    <source>
        <dbReference type="EMBL" id="RRH85555.1"/>
    </source>
</evidence>
<dbReference type="Gene3D" id="1.10.10.10">
    <property type="entry name" value="Winged helix-like DNA-binding domain superfamily/Winged helix DNA-binding domain"/>
    <property type="match status" value="1"/>
</dbReference>
<keyword evidence="1" id="KW-0805">Transcription regulation</keyword>
<dbReference type="SUPFAM" id="SSF64288">
    <property type="entry name" value="Chorismate lyase-like"/>
    <property type="match status" value="1"/>
</dbReference>
<dbReference type="InterPro" id="IPR011663">
    <property type="entry name" value="UTRA"/>
</dbReference>
<proteinExistence type="predicted"/>
<evidence type="ECO:0000256" key="2">
    <source>
        <dbReference type="ARBA" id="ARBA00023125"/>
    </source>
</evidence>
<dbReference type="SMART" id="SM00345">
    <property type="entry name" value="HTH_GNTR"/>
    <property type="match status" value="1"/>
</dbReference>
<feature type="domain" description="HTH gntR-type" evidence="4">
    <location>
        <begin position="9"/>
        <end position="77"/>
    </location>
</feature>
<dbReference type="PANTHER" id="PTHR44846">
    <property type="entry name" value="MANNOSYL-D-GLYCERATE TRANSPORT/METABOLISM SYSTEM REPRESSOR MNGR-RELATED"/>
    <property type="match status" value="1"/>
</dbReference>
<dbReference type="EMBL" id="RQXU01000016">
    <property type="protein sequence ID" value="RRH85555.1"/>
    <property type="molecule type" value="Genomic_DNA"/>
</dbReference>
<dbReference type="PRINTS" id="PR00035">
    <property type="entry name" value="HTHGNTR"/>
</dbReference>
<dbReference type="GO" id="GO:0003700">
    <property type="term" value="F:DNA-binding transcription factor activity"/>
    <property type="evidence" value="ECO:0007669"/>
    <property type="project" value="InterPro"/>
</dbReference>
<comment type="caution">
    <text evidence="5">The sequence shown here is derived from an EMBL/GenBank/DDBJ whole genome shotgun (WGS) entry which is preliminary data.</text>
</comment>
<dbReference type="Proteomes" id="UP000271590">
    <property type="component" value="Unassembled WGS sequence"/>
</dbReference>
<dbReference type="Pfam" id="PF07702">
    <property type="entry name" value="UTRA"/>
    <property type="match status" value="1"/>
</dbReference>
<name>A0A3P3EGN9_9BURK</name>
<dbReference type="Gene3D" id="3.40.1410.10">
    <property type="entry name" value="Chorismate lyase-like"/>
    <property type="match status" value="1"/>
</dbReference>
<dbReference type="PROSITE" id="PS50949">
    <property type="entry name" value="HTH_GNTR"/>
    <property type="match status" value="1"/>
</dbReference>
<dbReference type="SMART" id="SM00866">
    <property type="entry name" value="UTRA"/>
    <property type="match status" value="1"/>
</dbReference>
<sequence length="242" mass="26799">MDLNRQPGVALHHQISTMIEDMVASGRLRDGDQLPTEEDLRAQYGVSRVTVRRALQSLEARGLLKRQRGRGTYLSVPFASAPLPMPMNAFLAAMAERRSRSTPSVKEFGFVPAPLDVATALQLEEGTVVLKVVRVRMTGRTPILHSVVYLTEDVGRRFTKADFGRAALTELLQGQGIRYDRIEMVTRATLADASLAKLLDVAIGSALVDVMRIGYDKKGRPFEFQILRGPSDRFHTHVTITG</sequence>
<dbReference type="GO" id="GO:0003677">
    <property type="term" value="F:DNA binding"/>
    <property type="evidence" value="ECO:0007669"/>
    <property type="project" value="UniProtKB-KW"/>
</dbReference>
<dbReference type="RefSeq" id="WP_124960593.1">
    <property type="nucleotide sequence ID" value="NZ_RQXU01000016.1"/>
</dbReference>
<dbReference type="InterPro" id="IPR000524">
    <property type="entry name" value="Tscrpt_reg_HTH_GntR"/>
</dbReference>
<evidence type="ECO:0000256" key="3">
    <source>
        <dbReference type="ARBA" id="ARBA00023163"/>
    </source>
</evidence>
<dbReference type="InterPro" id="IPR050679">
    <property type="entry name" value="Bact_HTH_transcr_reg"/>
</dbReference>
<dbReference type="PANTHER" id="PTHR44846:SF1">
    <property type="entry name" value="MANNOSYL-D-GLYCERATE TRANSPORT_METABOLISM SYSTEM REPRESSOR MNGR-RELATED"/>
    <property type="match status" value="1"/>
</dbReference>
<dbReference type="SUPFAM" id="SSF46785">
    <property type="entry name" value="Winged helix' DNA-binding domain"/>
    <property type="match status" value="1"/>
</dbReference>
<protein>
    <submittedName>
        <fullName evidence="5">GntR family transcriptional regulator</fullName>
    </submittedName>
</protein>
<dbReference type="InterPro" id="IPR028978">
    <property type="entry name" value="Chorismate_lyase_/UTRA_dom_sf"/>
</dbReference>
<dbReference type="InterPro" id="IPR036390">
    <property type="entry name" value="WH_DNA-bd_sf"/>
</dbReference>
<dbReference type="AlphaFoldDB" id="A0A3P3EGN9"/>
<accession>A0A3P3EGN9</accession>
<dbReference type="Pfam" id="PF00392">
    <property type="entry name" value="GntR"/>
    <property type="match status" value="1"/>
</dbReference>
<keyword evidence="3" id="KW-0804">Transcription</keyword>
<keyword evidence="2" id="KW-0238">DNA-binding</keyword>
<dbReference type="InterPro" id="IPR036388">
    <property type="entry name" value="WH-like_DNA-bd_sf"/>
</dbReference>
<evidence type="ECO:0000259" key="4">
    <source>
        <dbReference type="PROSITE" id="PS50949"/>
    </source>
</evidence>